<proteinExistence type="predicted"/>
<dbReference type="EMBL" id="JBHLTR010000031">
    <property type="protein sequence ID" value="MFC0560609.1"/>
    <property type="molecule type" value="Genomic_DNA"/>
</dbReference>
<dbReference type="Gene3D" id="1.50.10.10">
    <property type="match status" value="1"/>
</dbReference>
<dbReference type="InterPro" id="IPR013783">
    <property type="entry name" value="Ig-like_fold"/>
</dbReference>
<dbReference type="Pfam" id="PF17390">
    <property type="entry name" value="Bac_rhamnosid_C"/>
    <property type="match status" value="1"/>
</dbReference>
<dbReference type="PANTHER" id="PTHR33307:SF6">
    <property type="entry name" value="ALPHA-RHAMNOSIDASE (EUROFUNG)-RELATED"/>
    <property type="match status" value="1"/>
</dbReference>
<dbReference type="GO" id="GO:0016787">
    <property type="term" value="F:hydrolase activity"/>
    <property type="evidence" value="ECO:0007669"/>
    <property type="project" value="UniProtKB-KW"/>
</dbReference>
<dbReference type="Pfam" id="PF05592">
    <property type="entry name" value="Bac_rhamnosid"/>
    <property type="match status" value="1"/>
</dbReference>
<name>A0ABV6NIL2_9BACI</name>
<keyword evidence="10" id="KW-1185">Reference proteome</keyword>
<feature type="domain" description="Bacterial alpha-L-rhamnosidase N-terminal" evidence="5">
    <location>
        <begin position="181"/>
        <end position="351"/>
    </location>
</feature>
<evidence type="ECO:0000313" key="10">
    <source>
        <dbReference type="Proteomes" id="UP001589833"/>
    </source>
</evidence>
<dbReference type="PIRSF" id="PIRSF010631">
    <property type="entry name" value="A-rhamnsds"/>
    <property type="match status" value="1"/>
</dbReference>
<dbReference type="InterPro" id="IPR012341">
    <property type="entry name" value="6hp_glycosidase-like_sf"/>
</dbReference>
<dbReference type="Gene3D" id="2.60.420.10">
    <property type="entry name" value="Maltose phosphorylase, domain 3"/>
    <property type="match status" value="1"/>
</dbReference>
<dbReference type="InterPro" id="IPR013737">
    <property type="entry name" value="Bac_rhamnosid_N"/>
</dbReference>
<evidence type="ECO:0000256" key="2">
    <source>
        <dbReference type="ARBA" id="ARBA00012652"/>
    </source>
</evidence>
<dbReference type="InterPro" id="IPR054470">
    <property type="entry name" value="FIMAH_dom"/>
</dbReference>
<evidence type="ECO:0000259" key="4">
    <source>
        <dbReference type="Pfam" id="PF05592"/>
    </source>
</evidence>
<dbReference type="Pfam" id="PF17389">
    <property type="entry name" value="Bac_rhamnosid6H"/>
    <property type="match status" value="1"/>
</dbReference>
<keyword evidence="3 9" id="KW-0378">Hydrolase</keyword>
<reference evidence="9 10" key="1">
    <citation type="submission" date="2024-09" db="EMBL/GenBank/DDBJ databases">
        <authorList>
            <person name="Sun Q."/>
            <person name="Mori K."/>
        </authorList>
    </citation>
    <scope>NUCLEOTIDE SEQUENCE [LARGE SCALE GENOMIC DNA]</scope>
    <source>
        <strain evidence="9 10">NCAIM B.02301</strain>
    </source>
</reference>
<feature type="domain" description="Alpha-L-rhamnosidase concanavalin-like" evidence="4">
    <location>
        <begin position="412"/>
        <end position="522"/>
    </location>
</feature>
<evidence type="ECO:0000256" key="1">
    <source>
        <dbReference type="ARBA" id="ARBA00001445"/>
    </source>
</evidence>
<protein>
    <recommendedName>
        <fullName evidence="2">alpha-L-rhamnosidase</fullName>
        <ecNumber evidence="2">3.2.1.40</ecNumber>
    </recommendedName>
</protein>
<dbReference type="InterPro" id="IPR035396">
    <property type="entry name" value="Bac_rhamnosid6H"/>
</dbReference>
<feature type="domain" description="Alpha-L-rhamnosidase C-terminal" evidence="7">
    <location>
        <begin position="891"/>
        <end position="968"/>
    </location>
</feature>
<dbReference type="Pfam" id="PF22888">
    <property type="entry name" value="FIMAH"/>
    <property type="match status" value="1"/>
</dbReference>
<dbReference type="Proteomes" id="UP001589833">
    <property type="component" value="Unassembled WGS sequence"/>
</dbReference>
<dbReference type="Gene3D" id="2.60.120.260">
    <property type="entry name" value="Galactose-binding domain-like"/>
    <property type="match status" value="2"/>
</dbReference>
<evidence type="ECO:0000259" key="7">
    <source>
        <dbReference type="Pfam" id="PF17390"/>
    </source>
</evidence>
<dbReference type="Pfam" id="PF08531">
    <property type="entry name" value="Bac_rhamnosid_N"/>
    <property type="match status" value="1"/>
</dbReference>
<dbReference type="EC" id="3.2.1.40" evidence="2"/>
<dbReference type="Pfam" id="PF25788">
    <property type="entry name" value="Ig_Rha78A_N"/>
    <property type="match status" value="1"/>
</dbReference>
<evidence type="ECO:0000259" key="5">
    <source>
        <dbReference type="Pfam" id="PF08531"/>
    </source>
</evidence>
<organism evidence="9 10">
    <name type="scientific">Halalkalibacter alkalisediminis</name>
    <dbReference type="NCBI Taxonomy" id="935616"/>
    <lineage>
        <taxon>Bacteria</taxon>
        <taxon>Bacillati</taxon>
        <taxon>Bacillota</taxon>
        <taxon>Bacilli</taxon>
        <taxon>Bacillales</taxon>
        <taxon>Bacillaceae</taxon>
        <taxon>Halalkalibacter</taxon>
    </lineage>
</organism>
<sequence length="1091" mass="122357">MVIRHSFNVFLMFILLFSIVIPTFETTSAAESSTIENLNVEYMKNPVGIDSEKPRFSWNMKSTTRGAKQHAYEIFVAESEKKLEAGDYFWTSGKVSSPQSVHIKYSGSNPLEPGTRYHWNVKVWDQHNKLLESTENAYFETGLMSTDGKTNWEGAKWITDNKGETNPNVTLFRTEKDLNEKPIKSAQLFITSLGIYEAFINGEKVKLLQEDGNVVEETFNPGWTDYNSYVNYQAYDVTSYLSSNSKVSLGVMVGKGWFAGRIGSVGEYSKVNGKKLGLLAKMVITYEDGSKSVIVTDEKNWKSSNKSPILANDFYDGEVYDANIAQEIEGWNDIEFDESQWSPVKAFTYNGKVKGSRRASARIAEEYTQHPIQAFKYSEIEPSTVNGGESPYEFGHAVTMDLDVNSDITLKKGETLIIDMGQNMAGVPNMKVSGNAGTTVTMRFAEMLNDGRVNPKIASGGSDGPKDTLYRKALMTAEQTNKYILSGQEVEEYQPTFTFHGYRYMDIKADQDIIIKSVEGKVVTSVAEQTGEISTSNEDVNKLFNNVLWGQRSNYLSIPTDNPQRSERAGWTGDVQLFAQTAVYNYNTIPFLENYNEIMDSHNKDQNGWYGSVMPTAFIGFLANTVASGWSDAGIIVPWVLYQQTGDPTVIEKSFPQMDRYMDYIGANGYSTGLYGDWLAFEATSTVFLNTVYRAYDAQLMSKMAKAIGNESMVQKYDTLFQEVKSDFIQKYLDEEANLLTATADNFTVSRHGYPGADNAQTGLLWAIKLGLYETDNQKETMIENLTTNIKNEGSLIRPDQPENTLAVGFLGVNVLLPILSDIGSDELAYTLLLQDEMPSWLYSVKNGATTIWERWNSYSKDDSFGDSGMNSFNHYAYGAVVEWMYNYMAGISNNPDQLGFQNFVLQPTLDKEKRITWVNGSYKSVYGEMESNWKVENEVFTYEATVPANTTATLYLPAVSEKMVIEGKKLASQSEGVEFVKFENGKAVFELQSGSYVFHSVISGSEISTVEALENLLQDYISSGDVNKPLTNQLENSLKQVKHHLKKASSKQAEQHMNNFIKSLSHKEDTTSKTAEIHLLIGARSVMNSW</sequence>
<dbReference type="PANTHER" id="PTHR33307">
    <property type="entry name" value="ALPHA-RHAMNOSIDASE (EUROFUNG)"/>
    <property type="match status" value="1"/>
</dbReference>
<accession>A0ABV6NIL2</accession>
<feature type="domain" description="FIMAH" evidence="8">
    <location>
        <begin position="1012"/>
        <end position="1085"/>
    </location>
</feature>
<evidence type="ECO:0000259" key="8">
    <source>
        <dbReference type="Pfam" id="PF22888"/>
    </source>
</evidence>
<feature type="domain" description="Alpha-L-rhamnosidase six-hairpin glycosidase" evidence="6">
    <location>
        <begin position="528"/>
        <end position="888"/>
    </location>
</feature>
<comment type="catalytic activity">
    <reaction evidence="1">
        <text>Hydrolysis of terminal non-reducing alpha-L-rhamnose residues in alpha-L-rhamnosides.</text>
        <dbReference type="EC" id="3.2.1.40"/>
    </reaction>
</comment>
<dbReference type="SUPFAM" id="SSF48208">
    <property type="entry name" value="Six-hairpin glycosidases"/>
    <property type="match status" value="1"/>
</dbReference>
<dbReference type="InterPro" id="IPR016007">
    <property type="entry name" value="Alpha_rhamnosid"/>
</dbReference>
<dbReference type="InterPro" id="IPR035398">
    <property type="entry name" value="Bac_rhamnosid_C"/>
</dbReference>
<dbReference type="Gene3D" id="2.60.40.10">
    <property type="entry name" value="Immunoglobulins"/>
    <property type="match status" value="1"/>
</dbReference>
<evidence type="ECO:0000259" key="6">
    <source>
        <dbReference type="Pfam" id="PF17389"/>
    </source>
</evidence>
<gene>
    <name evidence="9" type="ORF">ACFFH4_16590</name>
</gene>
<dbReference type="InterPro" id="IPR008928">
    <property type="entry name" value="6-hairpin_glycosidase_sf"/>
</dbReference>
<evidence type="ECO:0000313" key="9">
    <source>
        <dbReference type="EMBL" id="MFC0560609.1"/>
    </source>
</evidence>
<evidence type="ECO:0000256" key="3">
    <source>
        <dbReference type="ARBA" id="ARBA00022801"/>
    </source>
</evidence>
<dbReference type="RefSeq" id="WP_273844178.1">
    <property type="nucleotide sequence ID" value="NZ_JAQQWT010000008.1"/>
</dbReference>
<comment type="caution">
    <text evidence="9">The sequence shown here is derived from an EMBL/GenBank/DDBJ whole genome shotgun (WGS) entry which is preliminary data.</text>
</comment>
<dbReference type="InterPro" id="IPR008902">
    <property type="entry name" value="Rhamnosid_concanavalin"/>
</dbReference>